<gene>
    <name evidence="2" type="ORF">L486_04378</name>
</gene>
<feature type="compositionally biased region" description="Low complexity" evidence="1">
    <location>
        <begin position="289"/>
        <end position="303"/>
    </location>
</feature>
<reference evidence="2 3" key="1">
    <citation type="submission" date="2013-07" db="EMBL/GenBank/DDBJ databases">
        <title>The Genome Sequence of Kwoniella mangroviensis CBS10435.</title>
        <authorList>
            <consortium name="The Broad Institute Genome Sequencing Platform"/>
            <person name="Cuomo C."/>
            <person name="Litvintseva A."/>
            <person name="Chen Y."/>
            <person name="Heitman J."/>
            <person name="Sun S."/>
            <person name="Springer D."/>
            <person name="Dromer F."/>
            <person name="Young S.K."/>
            <person name="Zeng Q."/>
            <person name="Gargeya S."/>
            <person name="Fitzgerald M."/>
            <person name="Abouelleil A."/>
            <person name="Alvarado L."/>
            <person name="Berlin A.M."/>
            <person name="Chapman S.B."/>
            <person name="Dewar J."/>
            <person name="Goldberg J."/>
            <person name="Griggs A."/>
            <person name="Gujja S."/>
            <person name="Hansen M."/>
            <person name="Howarth C."/>
            <person name="Imamovic A."/>
            <person name="Larimer J."/>
            <person name="McCowan C."/>
            <person name="Murphy C."/>
            <person name="Pearson M."/>
            <person name="Priest M."/>
            <person name="Roberts A."/>
            <person name="Saif S."/>
            <person name="Shea T."/>
            <person name="Sykes S."/>
            <person name="Wortman J."/>
            <person name="Nusbaum C."/>
            <person name="Birren B."/>
        </authorList>
    </citation>
    <scope>NUCLEOTIDE SEQUENCE [LARGE SCALE GENOMIC DNA]</scope>
    <source>
        <strain evidence="2 3">CBS 10435</strain>
    </source>
</reference>
<dbReference type="STRING" id="1331196.A0A1B9IS38"/>
<sequence length="977" mass="107409">MVSPPSSIGSPELLCSPSSPTISFTEIRDTIPLVPDPKAASAFVATSPRNRTSSPYAGLGHQRSHSETAHLLRPKAFSPSPSNLHPFTEMVYPHSHPHQGYQYNRPSSPLKVGSSHFPVGGSHSHTHVNPHGHSSNRYPPITAAFGSQVSFSASSTPAQSHFPHQAVAPHSPPYDHAGPSNLRRYASQVHRSHVSHRQRAPSGGHDVNLRCSPDCTAAEAPYHLLSTVIGRASVNDIRRTTSKPVKRKAPNDEDIEMEEDARTTNPNGIVNDLTARPNIQTRRSRTRTSSHLGPSSPFSSDSFAKPLTFDRKLLQSTPPLPPVDHLRDPPLEGDFFANYHKSGLGARMTSNAVLLHGVEPELEIDLPRSSSAPAIPLLALRDRGLSDASAASAISADVLGVHSTITTQFPMDEKPHESILPSYVSSPKTISTANHSHGLPPTTSRFSTFSGARRVDLGEKLGSLGQIVGDANELTSYLGEDLAAALKQRLQPEQSEMVKEIKRKEEVLSEAEWSFDVPLAKALGDVVRGWVKGVEDKEHLQVVEYGCHKETPNAVLAETVRTLALRSVGPGRPKKVLTVTHQCSPDFDTRSLQANLSNHPQSYRKIKAIPSPLILTSYSFAGFAEPSLPPNSVDVALCTNELSKLHGTIQPKPLYLFTSQAEEREQRSEKDLSGWLKLRAKEVRPGGILACSFAVRTAPSPEHNNNRKNDRPGNSSGQEGFVNPPRGSPGNYSMSLPTSPRTSNDEHVPNNMNITPMTEINNSPFVPGPPLPSPPMTNGKTRKYRPDIWQAMSHALSPAIQRLVSLGEIKTQVAPLLVDVPYWPRTLESIQNTLSKTYNEWEPLTDHSSGEALGASEEMKRSFSDDSDEFRPNEYSPEEKKEWEDSGIKIFRLTHPAWIDYRKGKIDRSGYAKRIATYCRSVYEGHLKKVLRERGRMDISQCETTVQELFKVLVEKCELGALDALEIDVGIIVLRRK</sequence>
<protein>
    <submittedName>
        <fullName evidence="2">Uncharacterized protein</fullName>
    </submittedName>
</protein>
<evidence type="ECO:0000313" key="2">
    <source>
        <dbReference type="EMBL" id="OCF58347.1"/>
    </source>
</evidence>
<name>A0A1B9IS38_9TREE</name>
<dbReference type="OrthoDB" id="2561385at2759"/>
<feature type="region of interest" description="Disordered" evidence="1">
    <location>
        <begin position="845"/>
        <end position="878"/>
    </location>
</feature>
<feature type="compositionally biased region" description="Polar residues" evidence="1">
    <location>
        <begin position="730"/>
        <end position="742"/>
    </location>
</feature>
<organism evidence="2 3">
    <name type="scientific">Kwoniella mangroviensis CBS 10435</name>
    <dbReference type="NCBI Taxonomy" id="1331196"/>
    <lineage>
        <taxon>Eukaryota</taxon>
        <taxon>Fungi</taxon>
        <taxon>Dikarya</taxon>
        <taxon>Basidiomycota</taxon>
        <taxon>Agaricomycotina</taxon>
        <taxon>Tremellomycetes</taxon>
        <taxon>Tremellales</taxon>
        <taxon>Cryptococcaceae</taxon>
        <taxon>Kwoniella</taxon>
    </lineage>
</organism>
<dbReference type="InterPro" id="IPR029063">
    <property type="entry name" value="SAM-dependent_MTases_sf"/>
</dbReference>
<dbReference type="EMBL" id="KI669462">
    <property type="protein sequence ID" value="OCF58347.1"/>
    <property type="molecule type" value="Genomic_DNA"/>
</dbReference>
<feature type="compositionally biased region" description="Basic and acidic residues" evidence="1">
    <location>
        <begin position="857"/>
        <end position="878"/>
    </location>
</feature>
<feature type="region of interest" description="Disordered" evidence="1">
    <location>
        <begin position="698"/>
        <end position="753"/>
    </location>
</feature>
<evidence type="ECO:0000313" key="3">
    <source>
        <dbReference type="Proteomes" id="UP000092583"/>
    </source>
</evidence>
<evidence type="ECO:0000256" key="1">
    <source>
        <dbReference type="SAM" id="MobiDB-lite"/>
    </source>
</evidence>
<accession>A0A1B9IS38</accession>
<feature type="region of interest" description="Disordered" evidence="1">
    <location>
        <begin position="240"/>
        <end position="303"/>
    </location>
</feature>
<reference evidence="3" key="2">
    <citation type="submission" date="2013-12" db="EMBL/GenBank/DDBJ databases">
        <title>Evolution of pathogenesis and genome organization in the Tremellales.</title>
        <authorList>
            <person name="Cuomo C."/>
            <person name="Litvintseva A."/>
            <person name="Heitman J."/>
            <person name="Chen Y."/>
            <person name="Sun S."/>
            <person name="Springer D."/>
            <person name="Dromer F."/>
            <person name="Young S."/>
            <person name="Zeng Q."/>
            <person name="Chapman S."/>
            <person name="Gujja S."/>
            <person name="Saif S."/>
            <person name="Birren B."/>
        </authorList>
    </citation>
    <scope>NUCLEOTIDE SEQUENCE [LARGE SCALE GENOMIC DNA]</scope>
    <source>
        <strain evidence="3">CBS 10435</strain>
    </source>
</reference>
<keyword evidence="3" id="KW-1185">Reference proteome</keyword>
<dbReference type="AlphaFoldDB" id="A0A1B9IS38"/>
<dbReference type="Gene3D" id="3.40.50.150">
    <property type="entry name" value="Vaccinia Virus protein VP39"/>
    <property type="match status" value="1"/>
</dbReference>
<proteinExistence type="predicted"/>
<dbReference type="Proteomes" id="UP000092583">
    <property type="component" value="Unassembled WGS sequence"/>
</dbReference>